<name>A0A6H5JAR8_9HYME</name>
<comment type="cofactor">
    <cofactor evidence="1">
        <name>pyridoxal 5'-phosphate</name>
        <dbReference type="ChEBI" id="CHEBI:597326"/>
    </cofactor>
</comment>
<organism evidence="5 6">
    <name type="scientific">Trichogramma brassicae</name>
    <dbReference type="NCBI Taxonomy" id="86971"/>
    <lineage>
        <taxon>Eukaryota</taxon>
        <taxon>Metazoa</taxon>
        <taxon>Ecdysozoa</taxon>
        <taxon>Arthropoda</taxon>
        <taxon>Hexapoda</taxon>
        <taxon>Insecta</taxon>
        <taxon>Pterygota</taxon>
        <taxon>Neoptera</taxon>
        <taxon>Endopterygota</taxon>
        <taxon>Hymenoptera</taxon>
        <taxon>Apocrita</taxon>
        <taxon>Proctotrupomorpha</taxon>
        <taxon>Chalcidoidea</taxon>
        <taxon>Trichogrammatidae</taxon>
        <taxon>Trichogramma</taxon>
    </lineage>
</organism>
<evidence type="ECO:0008006" key="7">
    <source>
        <dbReference type="Google" id="ProtNLM"/>
    </source>
</evidence>
<accession>A0A6H5JAR8</accession>
<dbReference type="OrthoDB" id="691673at2759"/>
<evidence type="ECO:0000256" key="4">
    <source>
        <dbReference type="ARBA" id="ARBA00022898"/>
    </source>
</evidence>
<dbReference type="Proteomes" id="UP000479190">
    <property type="component" value="Unassembled WGS sequence"/>
</dbReference>
<dbReference type="PANTHER" id="PTHR42790:SF19">
    <property type="entry name" value="KYNURENINE_ALPHA-AMINOADIPATE AMINOTRANSFERASE, MITOCHONDRIAL"/>
    <property type="match status" value="1"/>
</dbReference>
<dbReference type="InterPro" id="IPR050859">
    <property type="entry name" value="Class-I_PLP-dep_aminotransf"/>
</dbReference>
<evidence type="ECO:0000256" key="2">
    <source>
        <dbReference type="ARBA" id="ARBA00022576"/>
    </source>
</evidence>
<dbReference type="PANTHER" id="PTHR42790">
    <property type="entry name" value="AMINOTRANSFERASE"/>
    <property type="match status" value="1"/>
</dbReference>
<evidence type="ECO:0000313" key="5">
    <source>
        <dbReference type="EMBL" id="CAB0045287.1"/>
    </source>
</evidence>
<dbReference type="Gene3D" id="3.40.640.10">
    <property type="entry name" value="Type I PLP-dependent aspartate aminotransferase-like (Major domain)"/>
    <property type="match status" value="2"/>
</dbReference>
<dbReference type="GO" id="GO:0016212">
    <property type="term" value="F:kynurenine-oxoglutarate transaminase activity"/>
    <property type="evidence" value="ECO:0007669"/>
    <property type="project" value="TreeGrafter"/>
</dbReference>
<dbReference type="SUPFAM" id="SSF53383">
    <property type="entry name" value="PLP-dependent transferases"/>
    <property type="match status" value="1"/>
</dbReference>
<gene>
    <name evidence="5" type="ORF">TBRA_LOCUS16817</name>
</gene>
<evidence type="ECO:0000256" key="1">
    <source>
        <dbReference type="ARBA" id="ARBA00001933"/>
    </source>
</evidence>
<keyword evidence="4" id="KW-0663">Pyridoxal phosphate</keyword>
<sequence length="363" mass="41767">MFVRVRRGYYGGLFRNKEIQLDDEKTRIRRVAEALITLVALKLFKVAMDGLYVPLQMLLQRKCFRAVRTLENFKGLPGCRFCFVLADAAHDGFSCPRRFVVVQYSDHWLDYRHLAILGEARSIITAVNRKLRELRLKCVTETRSSIQWQIGENTYARTVSSFGIRNSSDICTEKVCRCYKQQRVTRKIKPLARASIHFSRFTVISLAEGMPNEEMFPFTEMTIKLNDGTDFVLEGEELGAALQYIPSQGYPPLLQIAPHEPEFILIDEDEEGMSAINLRQRLEERVAAGLTMPKLMYINPTGNNPTGTVMSLERRLDIYKIACEYNFLILDDDPYHFLYFTDVSAPRIFYTGSCTISSRNFGK</sequence>
<dbReference type="AlphaFoldDB" id="A0A6H5JAR8"/>
<keyword evidence="3" id="KW-0808">Transferase</keyword>
<keyword evidence="6" id="KW-1185">Reference proteome</keyword>
<proteinExistence type="predicted"/>
<protein>
    <recommendedName>
        <fullName evidence="7">Aminotransferase class I/classII domain-containing protein</fullName>
    </recommendedName>
</protein>
<evidence type="ECO:0000313" key="6">
    <source>
        <dbReference type="Proteomes" id="UP000479190"/>
    </source>
</evidence>
<keyword evidence="2" id="KW-0032">Aminotransferase</keyword>
<dbReference type="InterPro" id="IPR015421">
    <property type="entry name" value="PyrdxlP-dep_Trfase_major"/>
</dbReference>
<dbReference type="InterPro" id="IPR015424">
    <property type="entry name" value="PyrdxlP-dep_Trfase"/>
</dbReference>
<evidence type="ECO:0000256" key="3">
    <source>
        <dbReference type="ARBA" id="ARBA00022679"/>
    </source>
</evidence>
<reference evidence="5 6" key="1">
    <citation type="submission" date="2020-02" db="EMBL/GenBank/DDBJ databases">
        <authorList>
            <person name="Ferguson B K."/>
        </authorList>
    </citation>
    <scope>NUCLEOTIDE SEQUENCE [LARGE SCALE GENOMIC DNA]</scope>
</reference>
<dbReference type="EMBL" id="CADCXV010001560">
    <property type="protein sequence ID" value="CAB0045287.1"/>
    <property type="molecule type" value="Genomic_DNA"/>
</dbReference>
<dbReference type="GO" id="GO:1901605">
    <property type="term" value="P:alpha-amino acid metabolic process"/>
    <property type="evidence" value="ECO:0007669"/>
    <property type="project" value="TreeGrafter"/>
</dbReference>